<evidence type="ECO:0000256" key="2">
    <source>
        <dbReference type="SAM" id="Phobius"/>
    </source>
</evidence>
<accession>A0ABP7S6S9</accession>
<organism evidence="4 5">
    <name type="scientific">Sphingomonas swuensis</name>
    <dbReference type="NCBI Taxonomy" id="977800"/>
    <lineage>
        <taxon>Bacteria</taxon>
        <taxon>Pseudomonadati</taxon>
        <taxon>Pseudomonadota</taxon>
        <taxon>Alphaproteobacteria</taxon>
        <taxon>Sphingomonadales</taxon>
        <taxon>Sphingomonadaceae</taxon>
        <taxon>Sphingomonas</taxon>
    </lineage>
</organism>
<protein>
    <recommendedName>
        <fullName evidence="3">Mce/MlaD domain-containing protein</fullName>
    </recommendedName>
</protein>
<dbReference type="Gene3D" id="1.10.287.950">
    <property type="entry name" value="Methyl-accepting chemotaxis protein"/>
    <property type="match status" value="1"/>
</dbReference>
<gene>
    <name evidence="4" type="ORF">GCM10022280_00130</name>
</gene>
<dbReference type="Proteomes" id="UP001500235">
    <property type="component" value="Unassembled WGS sequence"/>
</dbReference>
<evidence type="ECO:0000313" key="4">
    <source>
        <dbReference type="EMBL" id="GAA4007612.1"/>
    </source>
</evidence>
<feature type="compositionally biased region" description="Basic and acidic residues" evidence="1">
    <location>
        <begin position="256"/>
        <end position="289"/>
    </location>
</feature>
<proteinExistence type="predicted"/>
<sequence length="289" mass="30889">METRSNRLLVAIVCGLLVVGLVFFAWYIGAGTSTYGAKYRISFNQSVSGLAVGGPVTMSGVRVGRVDKIYLSAGEVGGPTVEVALDTDLPVHAGFRADISRSLLDGSAVLVLLPSTDGPLINPPDEDIVGTIAAVQGGTATDPAAKAVQVSQTLDRAVRALDQTGQADAARKLDQTRRSTAEWQQSVERLLGSVGPEQVRGASEGINSFARSAEKLERDVVSSRDDIANVRRSIRNAGNQADQVGQAVQQQRSSVRRLDEQADGVERDIQDIRKPVQDLGEKADRLERR</sequence>
<keyword evidence="2" id="KW-0472">Membrane</keyword>
<evidence type="ECO:0000259" key="3">
    <source>
        <dbReference type="Pfam" id="PF02470"/>
    </source>
</evidence>
<name>A0ABP7S6S9_9SPHN</name>
<feature type="domain" description="Mce/MlaD" evidence="3">
    <location>
        <begin position="38"/>
        <end position="112"/>
    </location>
</feature>
<feature type="region of interest" description="Disordered" evidence="1">
    <location>
        <begin position="236"/>
        <end position="289"/>
    </location>
</feature>
<keyword evidence="5" id="KW-1185">Reference proteome</keyword>
<reference evidence="5" key="1">
    <citation type="journal article" date="2019" name="Int. J. Syst. Evol. Microbiol.">
        <title>The Global Catalogue of Microorganisms (GCM) 10K type strain sequencing project: providing services to taxonomists for standard genome sequencing and annotation.</title>
        <authorList>
            <consortium name="The Broad Institute Genomics Platform"/>
            <consortium name="The Broad Institute Genome Sequencing Center for Infectious Disease"/>
            <person name="Wu L."/>
            <person name="Ma J."/>
        </authorList>
    </citation>
    <scope>NUCLEOTIDE SEQUENCE [LARGE SCALE GENOMIC DNA]</scope>
    <source>
        <strain evidence="5">JCM 17563</strain>
    </source>
</reference>
<dbReference type="InterPro" id="IPR003399">
    <property type="entry name" value="Mce/MlaD"/>
</dbReference>
<feature type="transmembrane region" description="Helical" evidence="2">
    <location>
        <begin position="7"/>
        <end position="28"/>
    </location>
</feature>
<dbReference type="PANTHER" id="PTHR36698:SF3">
    <property type="entry name" value="ABC-TYPE TRANSPORT AUXILIARY LIPOPROTEIN COMPONENT DOMAIN-CONTAINING PROTEIN"/>
    <property type="match status" value="1"/>
</dbReference>
<dbReference type="EMBL" id="BAABBQ010000001">
    <property type="protein sequence ID" value="GAA4007612.1"/>
    <property type="molecule type" value="Genomic_DNA"/>
</dbReference>
<keyword evidence="2" id="KW-1133">Transmembrane helix</keyword>
<comment type="caution">
    <text evidence="4">The sequence shown here is derived from an EMBL/GenBank/DDBJ whole genome shotgun (WGS) entry which is preliminary data.</text>
</comment>
<dbReference type="RefSeq" id="WP_344705344.1">
    <property type="nucleotide sequence ID" value="NZ_BAABBQ010000001.1"/>
</dbReference>
<dbReference type="Pfam" id="PF02470">
    <property type="entry name" value="MlaD"/>
    <property type="match status" value="1"/>
</dbReference>
<keyword evidence="2" id="KW-0812">Transmembrane</keyword>
<dbReference type="PANTHER" id="PTHR36698">
    <property type="entry name" value="BLL5892 PROTEIN"/>
    <property type="match status" value="1"/>
</dbReference>
<evidence type="ECO:0000313" key="5">
    <source>
        <dbReference type="Proteomes" id="UP001500235"/>
    </source>
</evidence>
<feature type="compositionally biased region" description="Low complexity" evidence="1">
    <location>
        <begin position="236"/>
        <end position="253"/>
    </location>
</feature>
<evidence type="ECO:0000256" key="1">
    <source>
        <dbReference type="SAM" id="MobiDB-lite"/>
    </source>
</evidence>